<dbReference type="InterPro" id="IPR038175">
    <property type="entry name" value="CBM21_dom_sf"/>
</dbReference>
<feature type="region of interest" description="Disordered" evidence="1">
    <location>
        <begin position="96"/>
        <end position="120"/>
    </location>
</feature>
<dbReference type="PANTHER" id="PTHR12307">
    <property type="entry name" value="PROTEIN PHOSPHATASE 1 REGULATORY SUBUNIT"/>
    <property type="match status" value="1"/>
</dbReference>
<keyword evidence="4" id="KW-1185">Reference proteome</keyword>
<dbReference type="Pfam" id="PF03370">
    <property type="entry name" value="CBM_21"/>
    <property type="match status" value="1"/>
</dbReference>
<evidence type="ECO:0000313" key="3">
    <source>
        <dbReference type="EMBL" id="VDP12622.1"/>
    </source>
</evidence>
<feature type="domain" description="CBM21" evidence="2">
    <location>
        <begin position="187"/>
        <end position="296"/>
    </location>
</feature>
<evidence type="ECO:0000313" key="5">
    <source>
        <dbReference type="WBParaSite" id="SBAD_0000757501-mRNA-1"/>
    </source>
</evidence>
<dbReference type="InterPro" id="IPR005036">
    <property type="entry name" value="CBM21_dom"/>
</dbReference>
<dbReference type="PROSITE" id="PS51159">
    <property type="entry name" value="CBM21"/>
    <property type="match status" value="1"/>
</dbReference>
<dbReference type="Proteomes" id="UP000270296">
    <property type="component" value="Unassembled WGS sequence"/>
</dbReference>
<dbReference type="GO" id="GO:0005979">
    <property type="term" value="P:regulation of glycogen biosynthetic process"/>
    <property type="evidence" value="ECO:0007669"/>
    <property type="project" value="TreeGrafter"/>
</dbReference>
<dbReference type="PANTHER" id="PTHR12307:SF48">
    <property type="entry name" value="PROTEIN PHOSPHATASE 1 REGULATORY SUBUNIT"/>
    <property type="match status" value="1"/>
</dbReference>
<evidence type="ECO:0000313" key="4">
    <source>
        <dbReference type="Proteomes" id="UP000270296"/>
    </source>
</evidence>
<evidence type="ECO:0000259" key="2">
    <source>
        <dbReference type="PROSITE" id="PS51159"/>
    </source>
</evidence>
<dbReference type="GO" id="GO:0008157">
    <property type="term" value="F:protein phosphatase 1 binding"/>
    <property type="evidence" value="ECO:0007669"/>
    <property type="project" value="TreeGrafter"/>
</dbReference>
<dbReference type="WBParaSite" id="SBAD_0000757501-mRNA-1">
    <property type="protein sequence ID" value="SBAD_0000757501-mRNA-1"/>
    <property type="gene ID" value="SBAD_0000757501"/>
</dbReference>
<dbReference type="AlphaFoldDB" id="A0A183IUK5"/>
<reference evidence="5" key="1">
    <citation type="submission" date="2016-06" db="UniProtKB">
        <authorList>
            <consortium name="WormBaseParasite"/>
        </authorList>
    </citation>
    <scope>IDENTIFICATION</scope>
</reference>
<dbReference type="GO" id="GO:0000164">
    <property type="term" value="C:protein phosphatase type 1 complex"/>
    <property type="evidence" value="ECO:0007669"/>
    <property type="project" value="TreeGrafter"/>
</dbReference>
<organism evidence="5">
    <name type="scientific">Soboliphyme baturini</name>
    <dbReference type="NCBI Taxonomy" id="241478"/>
    <lineage>
        <taxon>Eukaryota</taxon>
        <taxon>Metazoa</taxon>
        <taxon>Ecdysozoa</taxon>
        <taxon>Nematoda</taxon>
        <taxon>Enoplea</taxon>
        <taxon>Dorylaimia</taxon>
        <taxon>Dioctophymatida</taxon>
        <taxon>Dioctophymatoidea</taxon>
        <taxon>Soboliphymatidae</taxon>
        <taxon>Soboliphyme</taxon>
    </lineage>
</organism>
<proteinExistence type="predicted"/>
<evidence type="ECO:0000256" key="1">
    <source>
        <dbReference type="SAM" id="MobiDB-lite"/>
    </source>
</evidence>
<dbReference type="EMBL" id="UZAM01010509">
    <property type="protein sequence ID" value="VDP12622.1"/>
    <property type="molecule type" value="Genomic_DNA"/>
</dbReference>
<gene>
    <name evidence="3" type="ORF">SBAD_LOCUS7302</name>
</gene>
<reference evidence="3 4" key="2">
    <citation type="submission" date="2018-11" db="EMBL/GenBank/DDBJ databases">
        <authorList>
            <consortium name="Pathogen Informatics"/>
        </authorList>
    </citation>
    <scope>NUCLEOTIDE SEQUENCE [LARGE SCALE GENOMIC DNA]</scope>
</reference>
<dbReference type="Gene3D" id="2.60.40.2440">
    <property type="entry name" value="Carbohydrate binding type-21 domain"/>
    <property type="match status" value="1"/>
</dbReference>
<dbReference type="InterPro" id="IPR050782">
    <property type="entry name" value="PP1_regulatory_subunit_3"/>
</dbReference>
<name>A0A183IUK5_9BILA</name>
<protein>
    <submittedName>
        <fullName evidence="5">CBM21 domain-containing protein</fullName>
    </submittedName>
</protein>
<dbReference type="OrthoDB" id="1881at2759"/>
<dbReference type="GO" id="GO:2001069">
    <property type="term" value="F:glycogen binding"/>
    <property type="evidence" value="ECO:0007669"/>
    <property type="project" value="TreeGrafter"/>
</dbReference>
<sequence>MPLDRSVLLSSSPPMATFMPLDASKFACSDEKGPVYGCRQSINRCDFPVTQCHIIQTSSPLLHESTSSESMTMCPCPQSGTKVSFSMNDLREELSSLVDERRSSQNGAKAPAPSSTKSTKKVSFADEYGYQLVTVRVMTEPSDVPPRINSAIIRALLGDKMEEAEARPASTWNINFTQPASDYLNFRRKIDERRVALENVIVKNEQCKLTGTIKVKNESFEKEVFVRFTDNDWNCYNDRAAKYLPSVHDDLFDTFQFEFEIPFDDEHHQRLEFCVCYRTAGREYWDNNDGANFEVVSERLLKSRKTRTQPSLMTRNPFDMCQHSSDAYSLNFTNWTQFASWSHLTQEGPYW</sequence>
<accession>A0A183IUK5</accession>